<evidence type="ECO:0000256" key="2">
    <source>
        <dbReference type="ARBA" id="ARBA00022448"/>
    </source>
</evidence>
<sequence length="551" mass="59472">MASSPSKSSDVELDVVPTNSRDRQDDLALARLGKKAVLKRRFGFLSILGFSCTVLITWEGSLVLFLVGFQNGGPAGVIYGYILVWLGTVSVFVVLSELVSMAPTSGGQYHWVSMLAPRNSQKLLSYISGWLTLAGWLASLGSGAFLTGGLIQGLLMLCQPDTYVPQNWHVTLFYWAIIAFCVFINVAAGWLLPKFEGALLVLHILGFFAILIPVLVLGPEGDAKEIFTTFLNLGGWNSQGLSFCVGIMGSVFAFVGGDGPIHLSEEIHNAQIVVPRSIMTGIAINGSLGFAMILTMLFRMGDLDAVLEENPAFPFMAIFHRAVQSRAGAAVMASMVMVLTISANVGFSASTSRICWAFARDRGLPGWRTLSKVSDRTSIPVYAVMFTSIVACLLALINIGSMAAFNGVISVAIAGLFSSYLLTSSLLLYRRCTGAILLLPTDDTPSVTPDGMVRAVWGPWRIPGALGIANNMFACAYLAFVFFFSFWPSFAEVTVENMNWAVLVTSAIAVLSAVYYLVWARKSYHGPVVEIDAAREAESVVRQRVEIGGKV</sequence>
<evidence type="ECO:0000313" key="7">
    <source>
        <dbReference type="EMBL" id="KAF1835437.1"/>
    </source>
</evidence>
<feature type="transmembrane region" description="Helical" evidence="6">
    <location>
        <begin position="78"/>
        <end position="102"/>
    </location>
</feature>
<dbReference type="PANTHER" id="PTHR45649">
    <property type="entry name" value="AMINO-ACID PERMEASE BAT1"/>
    <property type="match status" value="1"/>
</dbReference>
<evidence type="ECO:0000313" key="8">
    <source>
        <dbReference type="Proteomes" id="UP000800040"/>
    </source>
</evidence>
<keyword evidence="2" id="KW-0813">Transport</keyword>
<evidence type="ECO:0000256" key="4">
    <source>
        <dbReference type="ARBA" id="ARBA00022989"/>
    </source>
</evidence>
<evidence type="ECO:0000256" key="6">
    <source>
        <dbReference type="SAM" id="Phobius"/>
    </source>
</evidence>
<feature type="transmembrane region" description="Helical" evidence="6">
    <location>
        <begin position="462"/>
        <end position="486"/>
    </location>
</feature>
<reference evidence="7" key="1">
    <citation type="submission" date="2020-01" db="EMBL/GenBank/DDBJ databases">
        <authorList>
            <consortium name="DOE Joint Genome Institute"/>
            <person name="Haridas S."/>
            <person name="Albert R."/>
            <person name="Binder M."/>
            <person name="Bloem J."/>
            <person name="Labutti K."/>
            <person name="Salamov A."/>
            <person name="Andreopoulos B."/>
            <person name="Baker S.E."/>
            <person name="Barry K."/>
            <person name="Bills G."/>
            <person name="Bluhm B.H."/>
            <person name="Cannon C."/>
            <person name="Castanera R."/>
            <person name="Culley D.E."/>
            <person name="Daum C."/>
            <person name="Ezra D."/>
            <person name="Gonzalez J.B."/>
            <person name="Henrissat B."/>
            <person name="Kuo A."/>
            <person name="Liang C."/>
            <person name="Lipzen A."/>
            <person name="Lutzoni F."/>
            <person name="Magnuson J."/>
            <person name="Mondo S."/>
            <person name="Nolan M."/>
            <person name="Ohm R."/>
            <person name="Pangilinan J."/>
            <person name="Park H.-J."/>
            <person name="Ramirez L."/>
            <person name="Alfaro M."/>
            <person name="Sun H."/>
            <person name="Tritt A."/>
            <person name="Yoshinaga Y."/>
            <person name="Zwiers L.-H."/>
            <person name="Turgeon B.G."/>
            <person name="Goodwin S.B."/>
            <person name="Spatafora J.W."/>
            <person name="Crous P.W."/>
            <person name="Grigoriev I.V."/>
        </authorList>
    </citation>
    <scope>NUCLEOTIDE SEQUENCE</scope>
    <source>
        <strain evidence="7">P77</strain>
    </source>
</reference>
<dbReference type="Proteomes" id="UP000800040">
    <property type="component" value="Unassembled WGS sequence"/>
</dbReference>
<dbReference type="PANTHER" id="PTHR45649:SF1">
    <property type="entry name" value="TRANSPORTER, PUTATIVE (EUROFUNG)-RELATED"/>
    <property type="match status" value="1"/>
</dbReference>
<accession>A0A6A5KI15</accession>
<feature type="transmembrane region" description="Helical" evidence="6">
    <location>
        <begin position="238"/>
        <end position="257"/>
    </location>
</feature>
<dbReference type="GO" id="GO:0016020">
    <property type="term" value="C:membrane"/>
    <property type="evidence" value="ECO:0007669"/>
    <property type="project" value="UniProtKB-SubCell"/>
</dbReference>
<comment type="subcellular location">
    <subcellularLocation>
        <location evidence="1">Membrane</location>
        <topology evidence="1">Multi-pass membrane protein</topology>
    </subcellularLocation>
</comment>
<feature type="transmembrane region" description="Helical" evidence="6">
    <location>
        <begin position="278"/>
        <end position="298"/>
    </location>
</feature>
<keyword evidence="4 6" id="KW-1133">Transmembrane helix</keyword>
<feature type="transmembrane region" description="Helical" evidence="6">
    <location>
        <begin position="42"/>
        <end position="66"/>
    </location>
</feature>
<dbReference type="AlphaFoldDB" id="A0A6A5KI15"/>
<dbReference type="EMBL" id="ML975287">
    <property type="protein sequence ID" value="KAF1835437.1"/>
    <property type="molecule type" value="Genomic_DNA"/>
</dbReference>
<feature type="transmembrane region" description="Helical" evidence="6">
    <location>
        <begin position="329"/>
        <end position="358"/>
    </location>
</feature>
<dbReference type="Gene3D" id="1.20.1740.10">
    <property type="entry name" value="Amino acid/polyamine transporter I"/>
    <property type="match status" value="1"/>
</dbReference>
<dbReference type="InterPro" id="IPR002293">
    <property type="entry name" value="AA/rel_permease1"/>
</dbReference>
<proteinExistence type="predicted"/>
<protein>
    <submittedName>
        <fullName evidence="7">Amino acid transporter</fullName>
    </submittedName>
</protein>
<feature type="transmembrane region" description="Helical" evidence="6">
    <location>
        <begin position="379"/>
        <end position="397"/>
    </location>
</feature>
<evidence type="ECO:0000256" key="5">
    <source>
        <dbReference type="ARBA" id="ARBA00023136"/>
    </source>
</evidence>
<evidence type="ECO:0000256" key="1">
    <source>
        <dbReference type="ARBA" id="ARBA00004141"/>
    </source>
</evidence>
<feature type="transmembrane region" description="Helical" evidence="6">
    <location>
        <begin position="403"/>
        <end position="422"/>
    </location>
</feature>
<feature type="transmembrane region" description="Helical" evidence="6">
    <location>
        <begin position="123"/>
        <end position="152"/>
    </location>
</feature>
<evidence type="ECO:0000256" key="3">
    <source>
        <dbReference type="ARBA" id="ARBA00022692"/>
    </source>
</evidence>
<organism evidence="7 8">
    <name type="scientific">Decorospora gaudefroyi</name>
    <dbReference type="NCBI Taxonomy" id="184978"/>
    <lineage>
        <taxon>Eukaryota</taxon>
        <taxon>Fungi</taxon>
        <taxon>Dikarya</taxon>
        <taxon>Ascomycota</taxon>
        <taxon>Pezizomycotina</taxon>
        <taxon>Dothideomycetes</taxon>
        <taxon>Pleosporomycetidae</taxon>
        <taxon>Pleosporales</taxon>
        <taxon>Pleosporineae</taxon>
        <taxon>Pleosporaceae</taxon>
        <taxon>Decorospora</taxon>
    </lineage>
</organism>
<keyword evidence="5 6" id="KW-0472">Membrane</keyword>
<keyword evidence="3 6" id="KW-0812">Transmembrane</keyword>
<feature type="transmembrane region" description="Helical" evidence="6">
    <location>
        <begin position="199"/>
        <end position="218"/>
    </location>
</feature>
<dbReference type="PIRSF" id="PIRSF006060">
    <property type="entry name" value="AA_transporter"/>
    <property type="match status" value="1"/>
</dbReference>
<dbReference type="Pfam" id="PF13520">
    <property type="entry name" value="AA_permease_2"/>
    <property type="match status" value="1"/>
</dbReference>
<feature type="transmembrane region" description="Helical" evidence="6">
    <location>
        <begin position="172"/>
        <end position="192"/>
    </location>
</feature>
<keyword evidence="8" id="KW-1185">Reference proteome</keyword>
<dbReference type="GO" id="GO:0022857">
    <property type="term" value="F:transmembrane transporter activity"/>
    <property type="evidence" value="ECO:0007669"/>
    <property type="project" value="InterPro"/>
</dbReference>
<gene>
    <name evidence="7" type="ORF">BDW02DRAFT_568044</name>
</gene>
<feature type="transmembrane region" description="Helical" evidence="6">
    <location>
        <begin position="498"/>
        <end position="518"/>
    </location>
</feature>
<dbReference type="OrthoDB" id="3257095at2759"/>
<name>A0A6A5KI15_9PLEO</name>